<evidence type="ECO:0000313" key="2">
    <source>
        <dbReference type="EMBL" id="TEB30710.1"/>
    </source>
</evidence>
<keyword evidence="3" id="KW-1185">Reference proteome</keyword>
<feature type="region of interest" description="Disordered" evidence="1">
    <location>
        <begin position="1"/>
        <end position="46"/>
    </location>
</feature>
<sequence length="240" mass="26578">MRPMQNPAMRRQGIADPGWRKGERYAQDRAKSSSNEGKTRANLGRKAKIFRAHKARNEGLYRAGATGKDADLGNDAKESGCLRTERGWQEKMLALVLQGEAVSLSRRAAGMMPTVIGRRVPDLDRRRKGGCWRGGRNPSGVKPAVGRSVRYADSSWRSEGAMAWKPDLGMVVTIHRRCKILLNGGLDGVAGDRGDETYRLATISRGFTTTCSPWYTDDPEAPPSTTSMARSWILERDQWG</sequence>
<organism evidence="2 3">
    <name type="scientific">Coprinellus micaceus</name>
    <name type="common">Glistening ink-cap mushroom</name>
    <name type="synonym">Coprinus micaceus</name>
    <dbReference type="NCBI Taxonomy" id="71717"/>
    <lineage>
        <taxon>Eukaryota</taxon>
        <taxon>Fungi</taxon>
        <taxon>Dikarya</taxon>
        <taxon>Basidiomycota</taxon>
        <taxon>Agaricomycotina</taxon>
        <taxon>Agaricomycetes</taxon>
        <taxon>Agaricomycetidae</taxon>
        <taxon>Agaricales</taxon>
        <taxon>Agaricineae</taxon>
        <taxon>Psathyrellaceae</taxon>
        <taxon>Coprinellus</taxon>
    </lineage>
</organism>
<dbReference type="AlphaFoldDB" id="A0A4Y7T9C7"/>
<reference evidence="2 3" key="1">
    <citation type="journal article" date="2019" name="Nat. Ecol. Evol.">
        <title>Megaphylogeny resolves global patterns of mushroom evolution.</title>
        <authorList>
            <person name="Varga T."/>
            <person name="Krizsan K."/>
            <person name="Foldi C."/>
            <person name="Dima B."/>
            <person name="Sanchez-Garcia M."/>
            <person name="Sanchez-Ramirez S."/>
            <person name="Szollosi G.J."/>
            <person name="Szarkandi J.G."/>
            <person name="Papp V."/>
            <person name="Albert L."/>
            <person name="Andreopoulos W."/>
            <person name="Angelini C."/>
            <person name="Antonin V."/>
            <person name="Barry K.W."/>
            <person name="Bougher N.L."/>
            <person name="Buchanan P."/>
            <person name="Buyck B."/>
            <person name="Bense V."/>
            <person name="Catcheside P."/>
            <person name="Chovatia M."/>
            <person name="Cooper J."/>
            <person name="Damon W."/>
            <person name="Desjardin D."/>
            <person name="Finy P."/>
            <person name="Geml J."/>
            <person name="Haridas S."/>
            <person name="Hughes K."/>
            <person name="Justo A."/>
            <person name="Karasinski D."/>
            <person name="Kautmanova I."/>
            <person name="Kiss B."/>
            <person name="Kocsube S."/>
            <person name="Kotiranta H."/>
            <person name="LaButti K.M."/>
            <person name="Lechner B.E."/>
            <person name="Liimatainen K."/>
            <person name="Lipzen A."/>
            <person name="Lukacs Z."/>
            <person name="Mihaltcheva S."/>
            <person name="Morgado L.N."/>
            <person name="Niskanen T."/>
            <person name="Noordeloos M.E."/>
            <person name="Ohm R.A."/>
            <person name="Ortiz-Santana B."/>
            <person name="Ovrebo C."/>
            <person name="Racz N."/>
            <person name="Riley R."/>
            <person name="Savchenko A."/>
            <person name="Shiryaev A."/>
            <person name="Soop K."/>
            <person name="Spirin V."/>
            <person name="Szebenyi C."/>
            <person name="Tomsovsky M."/>
            <person name="Tulloss R.E."/>
            <person name="Uehling J."/>
            <person name="Grigoriev I.V."/>
            <person name="Vagvolgyi C."/>
            <person name="Papp T."/>
            <person name="Martin F.M."/>
            <person name="Miettinen O."/>
            <person name="Hibbett D.S."/>
            <person name="Nagy L.G."/>
        </authorList>
    </citation>
    <scope>NUCLEOTIDE SEQUENCE [LARGE SCALE GENOMIC DNA]</scope>
    <source>
        <strain evidence="2 3">FP101781</strain>
    </source>
</reference>
<dbReference type="Proteomes" id="UP000298030">
    <property type="component" value="Unassembled WGS sequence"/>
</dbReference>
<evidence type="ECO:0000313" key="3">
    <source>
        <dbReference type="Proteomes" id="UP000298030"/>
    </source>
</evidence>
<name>A0A4Y7T9C7_COPMI</name>
<proteinExistence type="predicted"/>
<comment type="caution">
    <text evidence="2">The sequence shown here is derived from an EMBL/GenBank/DDBJ whole genome shotgun (WGS) entry which is preliminary data.</text>
</comment>
<protein>
    <submittedName>
        <fullName evidence="2">Uncharacterized protein</fullName>
    </submittedName>
</protein>
<dbReference type="EMBL" id="QPFP01000022">
    <property type="protein sequence ID" value="TEB30710.1"/>
    <property type="molecule type" value="Genomic_DNA"/>
</dbReference>
<feature type="compositionally biased region" description="Basic and acidic residues" evidence="1">
    <location>
        <begin position="18"/>
        <end position="31"/>
    </location>
</feature>
<evidence type="ECO:0000256" key="1">
    <source>
        <dbReference type="SAM" id="MobiDB-lite"/>
    </source>
</evidence>
<accession>A0A4Y7T9C7</accession>
<gene>
    <name evidence="2" type="ORF">FA13DRAFT_528471</name>
</gene>